<dbReference type="EMBL" id="FQTW01000001">
    <property type="protein sequence ID" value="SHE38126.1"/>
    <property type="molecule type" value="Genomic_DNA"/>
</dbReference>
<feature type="signal peptide" evidence="1">
    <location>
        <begin position="1"/>
        <end position="17"/>
    </location>
</feature>
<reference evidence="2 3" key="1">
    <citation type="submission" date="2016-11" db="EMBL/GenBank/DDBJ databases">
        <authorList>
            <person name="Jaros S."/>
            <person name="Januszkiewicz K."/>
            <person name="Wedrychowicz H."/>
        </authorList>
    </citation>
    <scope>NUCLEOTIDE SEQUENCE [LARGE SCALE GENOMIC DNA]</scope>
    <source>
        <strain evidence="2 3">DSM 25661</strain>
    </source>
</reference>
<evidence type="ECO:0000256" key="1">
    <source>
        <dbReference type="SAM" id="SignalP"/>
    </source>
</evidence>
<name>A0A1M4T0Y7_9FLAO</name>
<accession>A0A1M4T0Y7</accession>
<feature type="chain" id="PRO_5009907431" description="DUF3078 domain-containing protein" evidence="1">
    <location>
        <begin position="18"/>
        <end position="350"/>
    </location>
</feature>
<dbReference type="Pfam" id="PF11276">
    <property type="entry name" value="DUF3078"/>
    <property type="match status" value="1"/>
</dbReference>
<keyword evidence="1" id="KW-0732">Signal</keyword>
<dbReference type="OrthoDB" id="1495718at2"/>
<keyword evidence="3" id="KW-1185">Reference proteome</keyword>
<proteinExistence type="predicted"/>
<dbReference type="RefSeq" id="WP_073191395.1">
    <property type="nucleotide sequence ID" value="NZ_FQTW01000001.1"/>
</dbReference>
<dbReference type="Proteomes" id="UP000184462">
    <property type="component" value="Unassembled WGS sequence"/>
</dbReference>
<gene>
    <name evidence="2" type="ORF">SAMN05444278_101435</name>
</gene>
<protein>
    <recommendedName>
        <fullName evidence="4">DUF3078 domain-containing protein</fullName>
    </recommendedName>
</protein>
<dbReference type="AlphaFoldDB" id="A0A1M4T0Y7"/>
<dbReference type="STRING" id="1155689.SAMN05444278_101435"/>
<sequence length="350" mass="40183">MKLFKLLIICLPLASLAQSFGEIQKQISVAEYFFSRGPKKLITTTIDTDYVHDFNTKDLIRVVGPTSYWDKSNKFTFDLSEVAFVNWNAGGSNSVSGLFGAHFKRLFVRNALKWNNELRMRYGVNQQESQDLRKTDDDLEFISTFGYRVSENSNWYYSGKFSFSSQFSRGYNYPNRDVSISDFMAPGYLFLGVGSEYTTEDKNNQIYLSPVTMKSTFVLNQRLANQGAFGVEKAILDDDGNIIKNGKRTRMEIGILVTNEYKREVFQNVNMNSHLRLYTDYLNKFGNVDIDWELNFDFKVNGFIKASFGSHLRYDDDVRISNENENGEVVEGGPKVQWKQQLGIGVIVEL</sequence>
<evidence type="ECO:0000313" key="3">
    <source>
        <dbReference type="Proteomes" id="UP000184462"/>
    </source>
</evidence>
<dbReference type="InterPro" id="IPR021428">
    <property type="entry name" value="DUF3078"/>
</dbReference>
<evidence type="ECO:0000313" key="2">
    <source>
        <dbReference type="EMBL" id="SHE38126.1"/>
    </source>
</evidence>
<organism evidence="2 3">
    <name type="scientific">Psychroflexus salarius</name>
    <dbReference type="NCBI Taxonomy" id="1155689"/>
    <lineage>
        <taxon>Bacteria</taxon>
        <taxon>Pseudomonadati</taxon>
        <taxon>Bacteroidota</taxon>
        <taxon>Flavobacteriia</taxon>
        <taxon>Flavobacteriales</taxon>
        <taxon>Flavobacteriaceae</taxon>
        <taxon>Psychroflexus</taxon>
    </lineage>
</organism>
<evidence type="ECO:0008006" key="4">
    <source>
        <dbReference type="Google" id="ProtNLM"/>
    </source>
</evidence>